<dbReference type="InterPro" id="IPR013424">
    <property type="entry name" value="Ice-binding_C"/>
</dbReference>
<protein>
    <recommendedName>
        <fullName evidence="2">Ice-binding protein C-terminal domain-containing protein</fullName>
    </recommendedName>
</protein>
<feature type="chain" id="PRO_5047280579" description="Ice-binding protein C-terminal domain-containing protein" evidence="1">
    <location>
        <begin position="20"/>
        <end position="202"/>
    </location>
</feature>
<reference evidence="4" key="1">
    <citation type="journal article" date="2019" name="Int. J. Syst. Evol. Microbiol.">
        <title>The Global Catalogue of Microorganisms (GCM) 10K type strain sequencing project: providing services to taxonomists for standard genome sequencing and annotation.</title>
        <authorList>
            <consortium name="The Broad Institute Genomics Platform"/>
            <consortium name="The Broad Institute Genome Sequencing Center for Infectious Disease"/>
            <person name="Wu L."/>
            <person name="Ma J."/>
        </authorList>
    </citation>
    <scope>NUCLEOTIDE SEQUENCE [LARGE SCALE GENOMIC DNA]</scope>
    <source>
        <strain evidence="4">JCM 18715</strain>
    </source>
</reference>
<evidence type="ECO:0000256" key="1">
    <source>
        <dbReference type="SAM" id="SignalP"/>
    </source>
</evidence>
<keyword evidence="4" id="KW-1185">Reference proteome</keyword>
<gene>
    <name evidence="3" type="ORF">GCM10025770_21370</name>
</gene>
<sequence length="202" mass="21182">MKKLFAALAAFALMATANATTITFEDAAGDVTTTSGVTASYQYLVYGSYYESAYGGYYGSVWSEAGARVSLTGQYDHAHITGSYGSSAGFDIHGGYGIRVDMNGALFSLTSFDTYIKYGNWVLTGSNGASVTLGGDYYSYGAVTHGFGSDFSNISWFTITGGSSELEIDNVVINGAEVPEPASLALVGLSIVGLGFARRRKA</sequence>
<keyword evidence="1" id="KW-0732">Signal</keyword>
<feature type="domain" description="Ice-binding protein C-terminal" evidence="2">
    <location>
        <begin position="178"/>
        <end position="200"/>
    </location>
</feature>
<comment type="caution">
    <text evidence="3">The sequence shown here is derived from an EMBL/GenBank/DDBJ whole genome shotgun (WGS) entry which is preliminary data.</text>
</comment>
<proteinExistence type="predicted"/>
<evidence type="ECO:0000313" key="3">
    <source>
        <dbReference type="EMBL" id="GAA5165587.1"/>
    </source>
</evidence>
<name>A0ABP9QPY6_9RHOO</name>
<evidence type="ECO:0000313" key="4">
    <source>
        <dbReference type="Proteomes" id="UP001500547"/>
    </source>
</evidence>
<dbReference type="Pfam" id="PF07589">
    <property type="entry name" value="PEP-CTERM"/>
    <property type="match status" value="1"/>
</dbReference>
<feature type="signal peptide" evidence="1">
    <location>
        <begin position="1"/>
        <end position="19"/>
    </location>
</feature>
<organism evidence="3 4">
    <name type="scientific">Viridibacterium curvum</name>
    <dbReference type="NCBI Taxonomy" id="1101404"/>
    <lineage>
        <taxon>Bacteria</taxon>
        <taxon>Pseudomonadati</taxon>
        <taxon>Pseudomonadota</taxon>
        <taxon>Betaproteobacteria</taxon>
        <taxon>Rhodocyclales</taxon>
        <taxon>Rhodocyclaceae</taxon>
        <taxon>Viridibacterium</taxon>
    </lineage>
</organism>
<dbReference type="EMBL" id="BAABLD010000008">
    <property type="protein sequence ID" value="GAA5165587.1"/>
    <property type="molecule type" value="Genomic_DNA"/>
</dbReference>
<evidence type="ECO:0000259" key="2">
    <source>
        <dbReference type="Pfam" id="PF07589"/>
    </source>
</evidence>
<dbReference type="NCBIfam" id="TIGR02595">
    <property type="entry name" value="PEP_CTERM"/>
    <property type="match status" value="1"/>
</dbReference>
<accession>A0ABP9QPY6</accession>
<dbReference type="Proteomes" id="UP001500547">
    <property type="component" value="Unassembled WGS sequence"/>
</dbReference>
<dbReference type="RefSeq" id="WP_345532933.1">
    <property type="nucleotide sequence ID" value="NZ_BAABLD010000008.1"/>
</dbReference>